<organism evidence="3 4">
    <name type="scientific">Amaricoccus solimangrovi</name>
    <dbReference type="NCBI Taxonomy" id="2589815"/>
    <lineage>
        <taxon>Bacteria</taxon>
        <taxon>Pseudomonadati</taxon>
        <taxon>Pseudomonadota</taxon>
        <taxon>Alphaproteobacteria</taxon>
        <taxon>Rhodobacterales</taxon>
        <taxon>Paracoccaceae</taxon>
        <taxon>Amaricoccus</taxon>
    </lineage>
</organism>
<name>A0A501WC22_9RHOB</name>
<keyword evidence="4" id="KW-1185">Reference proteome</keyword>
<dbReference type="EMBL" id="VFRP01000030">
    <property type="protein sequence ID" value="TPE47483.1"/>
    <property type="molecule type" value="Genomic_DNA"/>
</dbReference>
<dbReference type="InterPro" id="IPR011048">
    <property type="entry name" value="Haem_d1_sf"/>
</dbReference>
<dbReference type="Pfam" id="PF10282">
    <property type="entry name" value="Lactonase"/>
    <property type="match status" value="1"/>
</dbReference>
<dbReference type="GO" id="GO:0006006">
    <property type="term" value="P:glucose metabolic process"/>
    <property type="evidence" value="ECO:0007669"/>
    <property type="project" value="UniProtKB-KW"/>
</dbReference>
<comment type="caution">
    <text evidence="3">The sequence shown here is derived from an EMBL/GenBank/DDBJ whole genome shotgun (WGS) entry which is preliminary data.</text>
</comment>
<accession>A0A501WC22</accession>
<dbReference type="Gene3D" id="2.130.10.10">
    <property type="entry name" value="YVTN repeat-like/Quinoprotein amine dehydrogenase"/>
    <property type="match status" value="1"/>
</dbReference>
<evidence type="ECO:0000256" key="2">
    <source>
        <dbReference type="ARBA" id="ARBA00022526"/>
    </source>
</evidence>
<dbReference type="InterPro" id="IPR019405">
    <property type="entry name" value="Lactonase_7-beta_prop"/>
</dbReference>
<evidence type="ECO:0000313" key="3">
    <source>
        <dbReference type="EMBL" id="TPE47483.1"/>
    </source>
</evidence>
<keyword evidence="2" id="KW-0119">Carbohydrate metabolism</keyword>
<protein>
    <submittedName>
        <fullName evidence="3">Lactonase family protein</fullName>
    </submittedName>
</protein>
<proteinExistence type="inferred from homology"/>
<reference evidence="3 4" key="1">
    <citation type="submission" date="2019-06" db="EMBL/GenBank/DDBJ databases">
        <title>A novel bacterium of genus Amaricoccus, isolated from marine sediment.</title>
        <authorList>
            <person name="Huang H."/>
            <person name="Mo K."/>
            <person name="Hu Y."/>
        </authorList>
    </citation>
    <scope>NUCLEOTIDE SEQUENCE [LARGE SCALE GENOMIC DNA]</scope>
    <source>
        <strain evidence="3 4">HB172011</strain>
    </source>
</reference>
<dbReference type="AlphaFoldDB" id="A0A501WC22"/>
<dbReference type="RefSeq" id="WP_140455891.1">
    <property type="nucleotide sequence ID" value="NZ_VFRP01000030.1"/>
</dbReference>
<dbReference type="OrthoDB" id="9790815at2"/>
<gene>
    <name evidence="3" type="ORF">FJM51_19910</name>
</gene>
<evidence type="ECO:0000313" key="4">
    <source>
        <dbReference type="Proteomes" id="UP000319255"/>
    </source>
</evidence>
<evidence type="ECO:0000256" key="1">
    <source>
        <dbReference type="ARBA" id="ARBA00005564"/>
    </source>
</evidence>
<keyword evidence="2" id="KW-0313">Glucose metabolism</keyword>
<dbReference type="InterPro" id="IPR015943">
    <property type="entry name" value="WD40/YVTN_repeat-like_dom_sf"/>
</dbReference>
<dbReference type="SUPFAM" id="SSF51004">
    <property type="entry name" value="C-terminal (heme d1) domain of cytochrome cd1-nitrite reductase"/>
    <property type="match status" value="1"/>
</dbReference>
<dbReference type="InterPro" id="IPR050282">
    <property type="entry name" value="Cycloisomerase_2"/>
</dbReference>
<dbReference type="PANTHER" id="PTHR30344:SF1">
    <property type="entry name" value="6-PHOSPHOGLUCONOLACTONASE"/>
    <property type="match status" value="1"/>
</dbReference>
<comment type="similarity">
    <text evidence="1">Belongs to the cycloisomerase 2 family.</text>
</comment>
<sequence>MGISQPLLCVGNRRKGPSSWEKASPGRHGLDIHRFDPDTGELEPIGAAAGEVSVGAITWDAERHLLYVVHEALTLPGHHLGGGGQVIAFHLDMDSGGISEASRQPSFGTLPAYTALSAEGDYLLLANHTGHTPVTRAERGDDGRFRVVLDYDEAATVLFPLDGAGAIEPPSDLFRHEGHGALPAQTHPQLHSVVRAPDRDLFVVCDKGADRLHLFGIDRAAGALERKASLPAPPGSSPRYCVFHPARPLLYVNFETAPILHLYRVGDDALDLVQETRLPEHAEGMQSDLILHPDGRFLYTLVRGAEVVAIHAVAEDGTLRPLATQPLGVGNARGAAISPDGRHFLVAAVTSREVRVFPLGADGLLRGEGRSYPHPAPGCLTFAVAANTGKGGASGV</sequence>
<dbReference type="PANTHER" id="PTHR30344">
    <property type="entry name" value="6-PHOSPHOGLUCONOLACTONASE-RELATED"/>
    <property type="match status" value="1"/>
</dbReference>
<dbReference type="GO" id="GO:0017057">
    <property type="term" value="F:6-phosphogluconolactonase activity"/>
    <property type="evidence" value="ECO:0007669"/>
    <property type="project" value="TreeGrafter"/>
</dbReference>
<dbReference type="Proteomes" id="UP000319255">
    <property type="component" value="Unassembled WGS sequence"/>
</dbReference>